<dbReference type="AlphaFoldDB" id="A0A6G9VTI8"/>
<feature type="domain" description="Flavinylation-associated cytochrome" evidence="1">
    <location>
        <begin position="8"/>
        <end position="59"/>
    </location>
</feature>
<sequence>MNVIPRNILSALLTVMFVVVSITGVMMYFKIRMLSSEALHIWLGFAFVAISCVHLLKNWNGFITYFKKRSTLVSIFFGFFIIAVFIITPLLNPQEKGINPKSKIIGTMMNAPLSKVATFVDLDEAMMVKVLADKQIIASSKQSVSEIAKANGKTNDDILNIVFTAPNVPE</sequence>
<dbReference type="InterPro" id="IPR025517">
    <property type="entry name" value="DUF4405"/>
</dbReference>
<gene>
    <name evidence="2" type="ORF">FA584_07145</name>
</gene>
<dbReference type="Pfam" id="PF14358">
    <property type="entry name" value="DUF4405"/>
    <property type="match status" value="1"/>
</dbReference>
<name>A0A6G9VTI8_9BACT</name>
<protein>
    <submittedName>
        <fullName evidence="2">DUF4405 domain-containing protein</fullName>
    </submittedName>
</protein>
<accession>A0A6G9VTI8</accession>
<reference evidence="2 3" key="1">
    <citation type="journal article" date="2017" name="Environ. Sci. Technol.">
        <title>Organohalide Respiration with Chlorinated Ethenes under Low pH Conditions.</title>
        <authorList>
            <person name="Yang Y."/>
            <person name="Capiro N.L."/>
            <person name="Marcet T.F."/>
            <person name="Yan J."/>
            <person name="Pennell K.D."/>
            <person name="Loffler F.E."/>
        </authorList>
    </citation>
    <scope>NUCLEOTIDE SEQUENCE [LARGE SCALE GENOMIC DNA]</scope>
    <source>
        <strain evidence="2 3">ACSDCE</strain>
    </source>
</reference>
<organism evidence="2 3">
    <name type="scientific">Sulfurospirillum diekertiae</name>
    <dbReference type="NCBI Taxonomy" id="1854492"/>
    <lineage>
        <taxon>Bacteria</taxon>
        <taxon>Pseudomonadati</taxon>
        <taxon>Campylobacterota</taxon>
        <taxon>Epsilonproteobacteria</taxon>
        <taxon>Campylobacterales</taxon>
        <taxon>Sulfurospirillaceae</taxon>
        <taxon>Sulfurospirillum</taxon>
    </lineage>
</organism>
<dbReference type="EMBL" id="CP039734">
    <property type="protein sequence ID" value="QIR75997.1"/>
    <property type="molecule type" value="Genomic_DNA"/>
</dbReference>
<dbReference type="Proteomes" id="UP000502831">
    <property type="component" value="Chromosome"/>
</dbReference>
<evidence type="ECO:0000313" key="2">
    <source>
        <dbReference type="EMBL" id="QIR75997.1"/>
    </source>
</evidence>
<evidence type="ECO:0000259" key="1">
    <source>
        <dbReference type="Pfam" id="PF14358"/>
    </source>
</evidence>
<evidence type="ECO:0000313" key="3">
    <source>
        <dbReference type="Proteomes" id="UP000502831"/>
    </source>
</evidence>
<proteinExistence type="predicted"/>
<dbReference type="RefSeq" id="WP_167749858.1">
    <property type="nucleotide sequence ID" value="NZ_CP039734.2"/>
</dbReference>